<proteinExistence type="predicted"/>
<evidence type="ECO:0000313" key="3">
    <source>
        <dbReference type="Proteomes" id="UP001305779"/>
    </source>
</evidence>
<evidence type="ECO:0000313" key="2">
    <source>
        <dbReference type="EMBL" id="KAK4494530.1"/>
    </source>
</evidence>
<name>A0ABR0DZU0_ZASCE</name>
<dbReference type="EMBL" id="JAXOVC010000013">
    <property type="protein sequence ID" value="KAK4494530.1"/>
    <property type="molecule type" value="Genomic_DNA"/>
</dbReference>
<evidence type="ECO:0000256" key="1">
    <source>
        <dbReference type="SAM" id="MobiDB-lite"/>
    </source>
</evidence>
<sequence>MEEDQGTLKTSTSENGTGPLDNDHVPENQGDKTLDLKTESPNEKATIEEEEWETLKHEDAQEIIAGQYRKEEYEGFYDIKIGRYRWSRGFAGSKYVAKDSNADK</sequence>
<feature type="compositionally biased region" description="Basic and acidic residues" evidence="1">
    <location>
        <begin position="21"/>
        <end position="54"/>
    </location>
</feature>
<accession>A0ABR0DZU0</accession>
<reference evidence="2 3" key="1">
    <citation type="journal article" date="2023" name="G3 (Bethesda)">
        <title>A chromosome-level genome assembly of Zasmidium syzygii isolated from banana leaves.</title>
        <authorList>
            <person name="van Westerhoven A.C."/>
            <person name="Mehrabi R."/>
            <person name="Talebi R."/>
            <person name="Steentjes M.B.F."/>
            <person name="Corcolon B."/>
            <person name="Chong P.A."/>
            <person name="Kema G.H.J."/>
            <person name="Seidl M.F."/>
        </authorList>
    </citation>
    <scope>NUCLEOTIDE SEQUENCE [LARGE SCALE GENOMIC DNA]</scope>
    <source>
        <strain evidence="2 3">P124</strain>
    </source>
</reference>
<keyword evidence="3" id="KW-1185">Reference proteome</keyword>
<comment type="caution">
    <text evidence="2">The sequence shown here is derived from an EMBL/GenBank/DDBJ whole genome shotgun (WGS) entry which is preliminary data.</text>
</comment>
<feature type="compositionally biased region" description="Polar residues" evidence="1">
    <location>
        <begin position="7"/>
        <end position="16"/>
    </location>
</feature>
<protein>
    <submittedName>
        <fullName evidence="2">Uncharacterized protein</fullName>
    </submittedName>
</protein>
<dbReference type="Proteomes" id="UP001305779">
    <property type="component" value="Unassembled WGS sequence"/>
</dbReference>
<organism evidence="2 3">
    <name type="scientific">Zasmidium cellare</name>
    <name type="common">Wine cellar mold</name>
    <name type="synonym">Racodium cellare</name>
    <dbReference type="NCBI Taxonomy" id="395010"/>
    <lineage>
        <taxon>Eukaryota</taxon>
        <taxon>Fungi</taxon>
        <taxon>Dikarya</taxon>
        <taxon>Ascomycota</taxon>
        <taxon>Pezizomycotina</taxon>
        <taxon>Dothideomycetes</taxon>
        <taxon>Dothideomycetidae</taxon>
        <taxon>Mycosphaerellales</taxon>
        <taxon>Mycosphaerellaceae</taxon>
        <taxon>Zasmidium</taxon>
    </lineage>
</organism>
<gene>
    <name evidence="2" type="ORF">PRZ48_013886</name>
</gene>
<feature type="region of interest" description="Disordered" evidence="1">
    <location>
        <begin position="1"/>
        <end position="54"/>
    </location>
</feature>